<dbReference type="SUPFAM" id="SSF53756">
    <property type="entry name" value="UDP-Glycosyltransferase/glycogen phosphorylase"/>
    <property type="match status" value="1"/>
</dbReference>
<dbReference type="EMBL" id="BARS01011655">
    <property type="protein sequence ID" value="GAF92297.1"/>
    <property type="molecule type" value="Genomic_DNA"/>
</dbReference>
<sequence length="68" mass="7378">PLSHLPVIDAKPLEDFCDVIASCKAFFCFTSGCATLAAALGKPSTVLYIYGGFPMFHHSKLHTYTRIG</sequence>
<gene>
    <name evidence="1" type="ORF">S01H1_21116</name>
</gene>
<comment type="caution">
    <text evidence="1">The sequence shown here is derived from an EMBL/GenBank/DDBJ whole genome shotgun (WGS) entry which is preliminary data.</text>
</comment>
<dbReference type="AlphaFoldDB" id="X0TVY3"/>
<reference evidence="1" key="1">
    <citation type="journal article" date="2014" name="Front. Microbiol.">
        <title>High frequency of phylogenetically diverse reductive dehalogenase-homologous genes in deep subseafloor sedimentary metagenomes.</title>
        <authorList>
            <person name="Kawai M."/>
            <person name="Futagami T."/>
            <person name="Toyoda A."/>
            <person name="Takaki Y."/>
            <person name="Nishi S."/>
            <person name="Hori S."/>
            <person name="Arai W."/>
            <person name="Tsubouchi T."/>
            <person name="Morono Y."/>
            <person name="Uchiyama I."/>
            <person name="Ito T."/>
            <person name="Fujiyama A."/>
            <person name="Inagaki F."/>
            <person name="Takami H."/>
        </authorList>
    </citation>
    <scope>NUCLEOTIDE SEQUENCE</scope>
    <source>
        <strain evidence="1">Expedition CK06-06</strain>
    </source>
</reference>
<accession>X0TVY3</accession>
<proteinExistence type="predicted"/>
<organism evidence="1">
    <name type="scientific">marine sediment metagenome</name>
    <dbReference type="NCBI Taxonomy" id="412755"/>
    <lineage>
        <taxon>unclassified sequences</taxon>
        <taxon>metagenomes</taxon>
        <taxon>ecological metagenomes</taxon>
    </lineage>
</organism>
<protein>
    <submittedName>
        <fullName evidence="1">Uncharacterized protein</fullName>
    </submittedName>
</protein>
<feature type="non-terminal residue" evidence="1">
    <location>
        <position position="1"/>
    </location>
</feature>
<evidence type="ECO:0000313" key="1">
    <source>
        <dbReference type="EMBL" id="GAF92297.1"/>
    </source>
</evidence>
<name>X0TVY3_9ZZZZ</name>
<dbReference type="Gene3D" id="3.40.50.2000">
    <property type="entry name" value="Glycogen Phosphorylase B"/>
    <property type="match status" value="1"/>
</dbReference>